<dbReference type="SUPFAM" id="SSF48371">
    <property type="entry name" value="ARM repeat"/>
    <property type="match status" value="2"/>
</dbReference>
<sequence length="1447" mass="160981">MALSEITASFSKLGMPTDDRDDSLRATLTAQRDATAFFEKYDRRELQELLTLTTCNWLMCGDDFTLPVELPPGIIKQMKNFTQSNITVLAPYDSSTLLDYKVVHQIIRELTVGIYCFNQVPIISLEPNYDKSTTCQLTPAYFDTKVGQILINIDYTIKALWHGAIIPRDKRVRFSELWRSSMGVDSSGVPQTKKNMLTEFLTAGLMDISEDPAYQGIYVNPSPDPTYNPNHTDEERLFQQYSDSVLLKLTSYLTATHQQENLFSFESTHNLASVLRLTEDKLELATYQRLQQRLARQVRVVRESLARRPDVRTDLAYLHLITFLVPLLVGLKKKMKIPDLSKVLPGFSGDKLKTERELPPLILGPAFACKHFPYKEYEYFHLHGGIEIDVGTPNLAEFSQDIKGNFTNIQRLAADCLNDLLHQDTTYKEHFPIPVIDIDGKSYHVISIELGSLYPQPCLTQWWEALNSSIKALRKKRLPLTDIQLHEEFKKTFGYKKAIQCKSVPFGLRAAAERGLSAVFQTLCRKNSPSHLGAIDEQGYTLLHHAAVHNQTHVVCLLAVAGVNLNQARSRRFNHTVKNGVDVQLKEGTGPTPLHLAAQCGSLEALNCLLALQADYTIVDRRGWMAIHFAAYYGHVACIQALWRKDAALVECRTNAEYRSSPLLLSATSGAVEALQYLLSIGADWRQTDSKGNNAVQLATLYFHIDVLLLLTELNLEGLPVWKILVDMLHSEDHRRLEMSIRCLEVLCVRVDTFWKDIMDAGGIVSLVELLRSGKALFQRLAAAVVCHVSERPPVCEALVRYGAVPALVHLLSCPQPELHSRCAVILADMAAHSDQYKVLIAQLGGITLLVKLLSSSLQDVLVNTVRCLRTLCVGSPASQSAVAQSGGIPHLVEFLMVNSEALQEEACLALAELALGHRENQEDICSAGAVSPLVRILRSRRMPAQVKAARALEAIADHNAAIQTRFLKTSATKHLLRLLKVFQVDIREQGAVSLWALAGQTLRQQKQMAESIGYHYILDLLLSSSDRMQYVGCQAVIALSHDCSAHQNGLLKENVVPPLVRLLRGTRTKERTLLSVINALASLCIGVAHTNNTTSQGIIYEEKAIPTLLELLKTHESLHVKVQVAQTLACVLLGNPDLQAVFWEQEEFSYEIILDLLQLPHKNICLEAGYALSLFAYNNTSQQTSILKTGGVSIAIYESFLESDNETERAKAAFQTVVLAKVITDTDHVTLSARGVTILSELLQSHSPDTVVLTAELLASLAHTRAGIPDAIVTMGSVVHLSAHLNSPEEEVRTACATALGYLTFNRHAHRLLLVECRNTPSTYDLLTQHLSEDAKISSVFTDEFRRQKIVGLPSLSLEINGGPPVLQRSATGMSKRMSDTTGLSESKTRFERTKSAPVLQLHRAKSRPATVRAGTSHGSRFTHERPPQDEARQQLLYYSELHEEP</sequence>
<dbReference type="InterPro" id="IPR036770">
    <property type="entry name" value="Ankyrin_rpt-contain_sf"/>
</dbReference>
<dbReference type="InterPro" id="IPR043379">
    <property type="entry name" value="ANKAR"/>
</dbReference>
<evidence type="ECO:0000313" key="5">
    <source>
        <dbReference type="Proteomes" id="UP000823561"/>
    </source>
</evidence>
<evidence type="ECO:0000313" key="4">
    <source>
        <dbReference type="EMBL" id="KAG5283128.1"/>
    </source>
</evidence>
<dbReference type="InterPro" id="IPR016024">
    <property type="entry name" value="ARM-type_fold"/>
</dbReference>
<feature type="repeat" description="ARM" evidence="2">
    <location>
        <begin position="803"/>
        <end position="845"/>
    </location>
</feature>
<dbReference type="PANTHER" id="PTHR46464">
    <property type="entry name" value="ANK_REP_REGION DOMAIN-CONTAINING PROTEIN"/>
    <property type="match status" value="1"/>
</dbReference>
<dbReference type="PROSITE" id="PS50297">
    <property type="entry name" value="ANK_REP_REGION"/>
    <property type="match status" value="2"/>
</dbReference>
<dbReference type="Gene3D" id="1.25.10.10">
    <property type="entry name" value="Leucine-rich Repeat Variant"/>
    <property type="match status" value="3"/>
</dbReference>
<accession>A0AAV6H765</accession>
<dbReference type="Pfam" id="PF00514">
    <property type="entry name" value="Arm"/>
    <property type="match status" value="1"/>
</dbReference>
<comment type="caution">
    <text evidence="4">The sequence shown here is derived from an EMBL/GenBank/DDBJ whole genome shotgun (WGS) entry which is preliminary data.</text>
</comment>
<organism evidence="4 5">
    <name type="scientific">Alosa alosa</name>
    <name type="common">allis shad</name>
    <dbReference type="NCBI Taxonomy" id="278164"/>
    <lineage>
        <taxon>Eukaryota</taxon>
        <taxon>Metazoa</taxon>
        <taxon>Chordata</taxon>
        <taxon>Craniata</taxon>
        <taxon>Vertebrata</taxon>
        <taxon>Euteleostomi</taxon>
        <taxon>Actinopterygii</taxon>
        <taxon>Neopterygii</taxon>
        <taxon>Teleostei</taxon>
        <taxon>Clupei</taxon>
        <taxon>Clupeiformes</taxon>
        <taxon>Clupeoidei</taxon>
        <taxon>Clupeidae</taxon>
        <taxon>Alosa</taxon>
    </lineage>
</organism>
<evidence type="ECO:0000256" key="1">
    <source>
        <dbReference type="PROSITE-ProRule" id="PRU00023"/>
    </source>
</evidence>
<protein>
    <recommendedName>
        <fullName evidence="6">Ankyrin and armadillo repeat-containing protein</fullName>
    </recommendedName>
</protein>
<keyword evidence="1" id="KW-0040">ANK repeat</keyword>
<feature type="repeat" description="ARM" evidence="2">
    <location>
        <begin position="845"/>
        <end position="887"/>
    </location>
</feature>
<gene>
    <name evidence="4" type="ORF">AALO_G00038650</name>
</gene>
<dbReference type="Pfam" id="PF00023">
    <property type="entry name" value="Ank"/>
    <property type="match status" value="1"/>
</dbReference>
<dbReference type="InterPro" id="IPR000225">
    <property type="entry name" value="Armadillo"/>
</dbReference>
<name>A0AAV6H765_9TELE</name>
<dbReference type="Gene3D" id="1.25.40.20">
    <property type="entry name" value="Ankyrin repeat-containing domain"/>
    <property type="match status" value="2"/>
</dbReference>
<dbReference type="Pfam" id="PF12796">
    <property type="entry name" value="Ank_2"/>
    <property type="match status" value="1"/>
</dbReference>
<dbReference type="InterPro" id="IPR011989">
    <property type="entry name" value="ARM-like"/>
</dbReference>
<dbReference type="PROSITE" id="PS50088">
    <property type="entry name" value="ANK_REPEAT"/>
    <property type="match status" value="3"/>
</dbReference>
<proteinExistence type="predicted"/>
<dbReference type="EMBL" id="JADWDJ010000003">
    <property type="protein sequence ID" value="KAG5283128.1"/>
    <property type="molecule type" value="Genomic_DNA"/>
</dbReference>
<feature type="repeat" description="ARM" evidence="2">
    <location>
        <begin position="1055"/>
        <end position="1084"/>
    </location>
</feature>
<dbReference type="PANTHER" id="PTHR46464:SF1">
    <property type="entry name" value="ANKYRIN AND ARMADILLO REPEAT-CONTAINING PROTEIN"/>
    <property type="match status" value="1"/>
</dbReference>
<evidence type="ECO:0000256" key="3">
    <source>
        <dbReference type="SAM" id="MobiDB-lite"/>
    </source>
</evidence>
<dbReference type="InterPro" id="IPR002110">
    <property type="entry name" value="Ankyrin_rpt"/>
</dbReference>
<dbReference type="Proteomes" id="UP000823561">
    <property type="component" value="Chromosome 3"/>
</dbReference>
<feature type="region of interest" description="Disordered" evidence="3">
    <location>
        <begin position="1365"/>
        <end position="1433"/>
    </location>
</feature>
<feature type="repeat" description="ANK" evidence="1">
    <location>
        <begin position="658"/>
        <end position="690"/>
    </location>
</feature>
<evidence type="ECO:0008006" key="6">
    <source>
        <dbReference type="Google" id="ProtNLM"/>
    </source>
</evidence>
<feature type="repeat" description="ANK" evidence="1">
    <location>
        <begin position="538"/>
        <end position="570"/>
    </location>
</feature>
<reference evidence="4" key="1">
    <citation type="submission" date="2020-10" db="EMBL/GenBank/DDBJ databases">
        <title>Chromosome-scale genome assembly of the Allis shad, Alosa alosa.</title>
        <authorList>
            <person name="Margot Z."/>
            <person name="Christophe K."/>
            <person name="Cabau C."/>
            <person name="Louis A."/>
            <person name="Berthelot C."/>
            <person name="Parey E."/>
            <person name="Roest Crollius H."/>
            <person name="Montfort J."/>
            <person name="Robinson-Rechavi M."/>
            <person name="Bucao C."/>
            <person name="Bouchez O."/>
            <person name="Gislard M."/>
            <person name="Lluch J."/>
            <person name="Milhes M."/>
            <person name="Lampietro C."/>
            <person name="Lopez Roques C."/>
            <person name="Donnadieu C."/>
            <person name="Braasch I."/>
            <person name="Desvignes T."/>
            <person name="Postlethwait J."/>
            <person name="Bobe J."/>
            <person name="Guiguen Y."/>
        </authorList>
    </citation>
    <scope>NUCLEOTIDE SEQUENCE</scope>
    <source>
        <strain evidence="4">M-15738</strain>
        <tissue evidence="4">Blood</tissue>
    </source>
</reference>
<feature type="repeat" description="ARM" evidence="2">
    <location>
        <begin position="887"/>
        <end position="929"/>
    </location>
</feature>
<dbReference type="SUPFAM" id="SSF48403">
    <property type="entry name" value="Ankyrin repeat"/>
    <property type="match status" value="1"/>
</dbReference>
<feature type="repeat" description="ANK" evidence="1">
    <location>
        <begin position="589"/>
        <end position="621"/>
    </location>
</feature>
<dbReference type="PROSITE" id="PS50176">
    <property type="entry name" value="ARM_REPEAT"/>
    <property type="match status" value="4"/>
</dbReference>
<evidence type="ECO:0000256" key="2">
    <source>
        <dbReference type="PROSITE-ProRule" id="PRU00259"/>
    </source>
</evidence>
<keyword evidence="5" id="KW-1185">Reference proteome</keyword>
<dbReference type="SMART" id="SM00185">
    <property type="entry name" value="ARM"/>
    <property type="match status" value="7"/>
</dbReference>
<dbReference type="SMART" id="SM00248">
    <property type="entry name" value="ANK"/>
    <property type="match status" value="5"/>
</dbReference>
<feature type="compositionally biased region" description="Basic and acidic residues" evidence="3">
    <location>
        <begin position="1423"/>
        <end position="1433"/>
    </location>
</feature>